<comment type="caution">
    <text evidence="4">The sequence shown here is derived from an EMBL/GenBank/DDBJ whole genome shotgun (WGS) entry which is preliminary data.</text>
</comment>
<dbReference type="Proteomes" id="UP001175000">
    <property type="component" value="Unassembled WGS sequence"/>
</dbReference>
<organism evidence="4 5">
    <name type="scientific">Immersiella caudata</name>
    <dbReference type="NCBI Taxonomy" id="314043"/>
    <lineage>
        <taxon>Eukaryota</taxon>
        <taxon>Fungi</taxon>
        <taxon>Dikarya</taxon>
        <taxon>Ascomycota</taxon>
        <taxon>Pezizomycotina</taxon>
        <taxon>Sordariomycetes</taxon>
        <taxon>Sordariomycetidae</taxon>
        <taxon>Sordariales</taxon>
        <taxon>Lasiosphaeriaceae</taxon>
        <taxon>Immersiella</taxon>
    </lineage>
</organism>
<feature type="compositionally biased region" description="Basic and acidic residues" evidence="3">
    <location>
        <begin position="731"/>
        <end position="745"/>
    </location>
</feature>
<dbReference type="SUPFAM" id="SSF52058">
    <property type="entry name" value="L domain-like"/>
    <property type="match status" value="1"/>
</dbReference>
<feature type="region of interest" description="Disordered" evidence="3">
    <location>
        <begin position="710"/>
        <end position="771"/>
    </location>
</feature>
<feature type="region of interest" description="Disordered" evidence="3">
    <location>
        <begin position="224"/>
        <end position="303"/>
    </location>
</feature>
<dbReference type="PROSITE" id="PS51450">
    <property type="entry name" value="LRR"/>
    <property type="match status" value="4"/>
</dbReference>
<feature type="compositionally biased region" description="Basic and acidic residues" evidence="3">
    <location>
        <begin position="279"/>
        <end position="303"/>
    </location>
</feature>
<feature type="compositionally biased region" description="Basic residues" evidence="3">
    <location>
        <begin position="1180"/>
        <end position="1192"/>
    </location>
</feature>
<feature type="compositionally biased region" description="Basic and acidic residues" evidence="3">
    <location>
        <begin position="242"/>
        <end position="253"/>
    </location>
</feature>
<evidence type="ECO:0000313" key="4">
    <source>
        <dbReference type="EMBL" id="KAK0626956.1"/>
    </source>
</evidence>
<dbReference type="GO" id="GO:0031028">
    <property type="term" value="P:septation initiation signaling"/>
    <property type="evidence" value="ECO:0007669"/>
    <property type="project" value="TreeGrafter"/>
</dbReference>
<dbReference type="SMART" id="SM00364">
    <property type="entry name" value="LRR_BAC"/>
    <property type="match status" value="5"/>
</dbReference>
<evidence type="ECO:0000256" key="3">
    <source>
        <dbReference type="SAM" id="MobiDB-lite"/>
    </source>
</evidence>
<feature type="compositionally biased region" description="Basic and acidic residues" evidence="3">
    <location>
        <begin position="100"/>
        <end position="109"/>
    </location>
</feature>
<feature type="compositionally biased region" description="Basic and acidic residues" evidence="3">
    <location>
        <begin position="846"/>
        <end position="862"/>
    </location>
</feature>
<feature type="region of interest" description="Disordered" evidence="3">
    <location>
        <begin position="884"/>
        <end position="964"/>
    </location>
</feature>
<feature type="compositionally biased region" description="Polar residues" evidence="3">
    <location>
        <begin position="1149"/>
        <end position="1160"/>
    </location>
</feature>
<dbReference type="InterPro" id="IPR032675">
    <property type="entry name" value="LRR_dom_sf"/>
</dbReference>
<dbReference type="EMBL" id="JAULSU010000002">
    <property type="protein sequence ID" value="KAK0626956.1"/>
    <property type="molecule type" value="Genomic_DNA"/>
</dbReference>
<dbReference type="Gene3D" id="3.80.10.10">
    <property type="entry name" value="Ribonuclease Inhibitor"/>
    <property type="match status" value="2"/>
</dbReference>
<feature type="region of interest" description="Disordered" evidence="3">
    <location>
        <begin position="1043"/>
        <end position="1097"/>
    </location>
</feature>
<name>A0AA39X455_9PEZI</name>
<dbReference type="PANTHER" id="PTHR47566:SF1">
    <property type="entry name" value="PROTEIN NUD1"/>
    <property type="match status" value="1"/>
</dbReference>
<feature type="compositionally biased region" description="Basic and acidic residues" evidence="3">
    <location>
        <begin position="557"/>
        <end position="579"/>
    </location>
</feature>
<feature type="compositionally biased region" description="Low complexity" evidence="3">
    <location>
        <begin position="111"/>
        <end position="124"/>
    </location>
</feature>
<keyword evidence="1" id="KW-0433">Leucine-rich repeat</keyword>
<reference evidence="4" key="1">
    <citation type="submission" date="2023-06" db="EMBL/GenBank/DDBJ databases">
        <title>Genome-scale phylogeny and comparative genomics of the fungal order Sordariales.</title>
        <authorList>
            <consortium name="Lawrence Berkeley National Laboratory"/>
            <person name="Hensen N."/>
            <person name="Bonometti L."/>
            <person name="Westerberg I."/>
            <person name="Brannstrom I.O."/>
            <person name="Guillou S."/>
            <person name="Cros-Aarteil S."/>
            <person name="Calhoun S."/>
            <person name="Haridas S."/>
            <person name="Kuo A."/>
            <person name="Mondo S."/>
            <person name="Pangilinan J."/>
            <person name="Riley R."/>
            <person name="Labutti K."/>
            <person name="Andreopoulos B."/>
            <person name="Lipzen A."/>
            <person name="Chen C."/>
            <person name="Yanf M."/>
            <person name="Daum C."/>
            <person name="Ng V."/>
            <person name="Clum A."/>
            <person name="Steindorff A."/>
            <person name="Ohm R."/>
            <person name="Martin F."/>
            <person name="Silar P."/>
            <person name="Natvig D."/>
            <person name="Lalanne C."/>
            <person name="Gautier V."/>
            <person name="Ament-Velasquez S.L."/>
            <person name="Kruys A."/>
            <person name="Hutchinson M.I."/>
            <person name="Powell A.J."/>
            <person name="Barry K."/>
            <person name="Miller A.N."/>
            <person name="Grigoriev I.V."/>
            <person name="Debuchy R."/>
            <person name="Gladieux P."/>
            <person name="Thoren M.H."/>
            <person name="Johannesson H."/>
        </authorList>
    </citation>
    <scope>NUCLEOTIDE SEQUENCE</scope>
    <source>
        <strain evidence="4">CBS 606.72</strain>
    </source>
</reference>
<feature type="compositionally biased region" description="Polar residues" evidence="3">
    <location>
        <begin position="1055"/>
        <end position="1070"/>
    </location>
</feature>
<evidence type="ECO:0000313" key="5">
    <source>
        <dbReference type="Proteomes" id="UP001175000"/>
    </source>
</evidence>
<feature type="compositionally biased region" description="Polar residues" evidence="3">
    <location>
        <begin position="816"/>
        <end position="828"/>
    </location>
</feature>
<feature type="region of interest" description="Disordered" evidence="3">
    <location>
        <begin position="992"/>
        <end position="1018"/>
    </location>
</feature>
<feature type="compositionally biased region" description="Polar residues" evidence="3">
    <location>
        <begin position="521"/>
        <end position="530"/>
    </location>
</feature>
<feature type="region of interest" description="Disordered" evidence="3">
    <location>
        <begin position="803"/>
        <end position="870"/>
    </location>
</feature>
<dbReference type="Pfam" id="PF12799">
    <property type="entry name" value="LRR_4"/>
    <property type="match status" value="1"/>
</dbReference>
<dbReference type="SMART" id="SM00369">
    <property type="entry name" value="LRR_TYP"/>
    <property type="match status" value="7"/>
</dbReference>
<feature type="region of interest" description="Disordered" evidence="3">
    <location>
        <begin position="383"/>
        <end position="457"/>
    </location>
</feature>
<dbReference type="InterPro" id="IPR052574">
    <property type="entry name" value="CDIRP"/>
</dbReference>
<feature type="compositionally biased region" description="Polar residues" evidence="3">
    <location>
        <begin position="934"/>
        <end position="958"/>
    </location>
</feature>
<evidence type="ECO:0000256" key="2">
    <source>
        <dbReference type="ARBA" id="ARBA00022737"/>
    </source>
</evidence>
<evidence type="ECO:0000256" key="1">
    <source>
        <dbReference type="ARBA" id="ARBA00022614"/>
    </source>
</evidence>
<feature type="compositionally biased region" description="Acidic residues" evidence="3">
    <location>
        <begin position="184"/>
        <end position="194"/>
    </location>
</feature>
<sequence length="1813" mass="201716">MGHAWLDSLSEDWVSQHGSDASIAGPSAASAPTNDATTPSKTSRDVAGASRIPRLNPGSKKPSTSGNENSSGILSERSVNENFASLTRRTPSKTPSKLSQEIKPHERGRYSSRSVSASTSGSVVHNTVHKSQSASPIKRRGETPEWKRRLIYGDLSYGEQPDLFTSAATGLENMFKPPLPVPDAPDEESYEEESVVQHEVTLPSSPPLYARDPSTVEIHVDESVQELPQAHARRAPTSMQYRRTEESLEHSLDSEQSVARESCTPGGSTTEQTAFSAHQPDRVAPESRKFSGRSDVRHEDFSPILLERRQASNGKETFGPADLPPNELRKRLEKLRQNQMILAADYEASEIHGNAEATADYEELGMFVNFRRGGRSGDGSFRHHVLSSGINDTSELNPEESLQASTPKQFPTVRMETFEETDRYSAASPDLPRPPNPSPQKRQDQVNSGSPLKLFQPYDTFTNQTLLRRLSQFQGSVEDESRLESVREIEDYSAEFDQGDFGDLAARSRAQQAWEDEEELNQNYSSASYNQFGTGKFDGYEFHDEYSYQSNDPSGLDGDKENHGPEDSVQRPRIFDVSHDSSPTEDAEELLVQRKRGKSNASTVSRRSSRAEVDWKRELHAPFPKVPEPVSTPRRKDRASEIKRPRTSPSKDPTPKRRRTLHKSDVAYGVEGHPQAIDSVQLSHQQMQSIIGKKRKDARHGDPNELADAEVLATREMLRPRTPTPTQRSSLQRDRPPLAEIEKSPARSTRKSLPAAPHLHGMSLDSDRKPSIKTEDFINEANKIMAMIRSKAGIASGLASLEESDAENIQQQQQQNMDSSYQESTQEPFSRPPSREGRPPLARLSTRQEDPEVAERLKKYEEPSDMGDIIGSSVRSTALAQEALRSARGRTDRDTMDSNGSRPFFMDDSVISDPPNIRISHNPNWQPADGPNSGAPTHASSNSSHSTGRSIPTGSSRGSENRKVIAPESVLHLIPDQVGNMVLDRQRNIWIKRKPGSAPPKKPRSNYLPSEASEDDPFADIPDLTVDMTMEMQNLRLLTAQKQPSAQDAPLNAMTPPTASKPTKLSSLRMSQLEEEFGESQDQSVDQADSRLNDDCEEVEHEITINEDRVDSSRKRRNLTISFSSPIASVIQDQPEGADSANNEEDTSEQMGDSFTQNSMKRGRKVSLARTKASNDSSRSRSRSQRPARHLSVRGQTFMARPISRIDEREEESALDRIKNQSQGTNMELSIVAENSAVSREADNNARQTSLSFVVTTPAGPRHCDAAGVDAAPIISQYVGTLSLSPLSEFTVHHGEETMPLEASYVVGDHRLVTGDHSKRVMSMNTRDLVGKLAEVEPFEPYWEDMRELELRDKRLESLHALNEFCASLEKLDVSSNGVRNLNGIPGTVRHLKMTDNQLSSLTDWGHLMNLQYVDVSNNGLTSLSAFKNLVHLRSLKVDNNQLTSLDGIKFHDGLQSLRARGNAIEELDFNGNTLDCLTDLDLKNNNIKHITGLEQLPTLESLNLEGNHLEVFVVEGEQPVPSLRYLRLDDNKLTALDVKLLPHLRMLHADRNRLTQISGFSRARRIDSLSLREQRGDEPLNLPSLLSRAYEVRKLFLSGNFISTFEPPVDLLNLQLLELANCGLQALPDVLGFMLPNLRSINLNMNALSDLGPLAGIPRLKRILASGNRITNAAGLVEVLAGFSHLREIDVRDNPVTQGFYAPVQVVVRNGGQAAESTAYEPFLLPDQDNERDVAYCGRLDMDTRMRRRLYEQMVAGGCDRARKLDGLPLDARKGAMRRDSVWRALRDRGLISPADGEEEKSKMWPAEDSFA</sequence>
<feature type="compositionally biased region" description="Polar residues" evidence="3">
    <location>
        <begin position="388"/>
        <end position="409"/>
    </location>
</feature>
<keyword evidence="5" id="KW-1185">Reference proteome</keyword>
<feature type="region of interest" description="Disordered" evidence="3">
    <location>
        <begin position="543"/>
        <end position="673"/>
    </location>
</feature>
<dbReference type="SMART" id="SM00365">
    <property type="entry name" value="LRR_SD22"/>
    <property type="match status" value="5"/>
</dbReference>
<feature type="compositionally biased region" description="Basic and acidic residues" evidence="3">
    <location>
        <begin position="609"/>
        <end position="620"/>
    </location>
</feature>
<feature type="region of interest" description="Disordered" evidence="3">
    <location>
        <begin position="174"/>
        <end position="212"/>
    </location>
</feature>
<feature type="region of interest" description="Disordered" evidence="3">
    <location>
        <begin position="1126"/>
        <end position="1194"/>
    </location>
</feature>
<feature type="region of interest" description="Disordered" evidence="3">
    <location>
        <begin position="494"/>
        <end position="530"/>
    </location>
</feature>
<dbReference type="InterPro" id="IPR025875">
    <property type="entry name" value="Leu-rich_rpt_4"/>
</dbReference>
<keyword evidence="2" id="KW-0677">Repeat</keyword>
<feature type="region of interest" description="Disordered" evidence="3">
    <location>
        <begin position="1"/>
        <end position="141"/>
    </location>
</feature>
<proteinExistence type="predicted"/>
<feature type="compositionally biased region" description="Low complexity" evidence="3">
    <location>
        <begin position="18"/>
        <end position="32"/>
    </location>
</feature>
<dbReference type="GO" id="GO:0035591">
    <property type="term" value="F:signaling adaptor activity"/>
    <property type="evidence" value="ECO:0007669"/>
    <property type="project" value="TreeGrafter"/>
</dbReference>
<accession>A0AA39X455</accession>
<dbReference type="GO" id="GO:1902412">
    <property type="term" value="P:regulation of mitotic cytokinesis"/>
    <property type="evidence" value="ECO:0007669"/>
    <property type="project" value="TreeGrafter"/>
</dbReference>
<feature type="compositionally biased region" description="Polar residues" evidence="3">
    <location>
        <begin position="80"/>
        <end position="99"/>
    </location>
</feature>
<dbReference type="GO" id="GO:0061499">
    <property type="term" value="C:outer plaque of mitotic spindle pole body"/>
    <property type="evidence" value="ECO:0007669"/>
    <property type="project" value="TreeGrafter"/>
</dbReference>
<gene>
    <name evidence="4" type="ORF">B0T14DRAFT_421424</name>
</gene>
<dbReference type="PANTHER" id="PTHR47566">
    <property type="match status" value="1"/>
</dbReference>
<dbReference type="InterPro" id="IPR003591">
    <property type="entry name" value="Leu-rich_rpt_typical-subtyp"/>
</dbReference>
<protein>
    <submittedName>
        <fullName evidence="4">Uncharacterized protein</fullName>
    </submittedName>
</protein>
<feature type="compositionally biased region" description="Polar residues" evidence="3">
    <location>
        <begin position="254"/>
        <end position="276"/>
    </location>
</feature>
<dbReference type="InterPro" id="IPR001611">
    <property type="entry name" value="Leu-rich_rpt"/>
</dbReference>
<feature type="compositionally biased region" description="Polar residues" evidence="3">
    <location>
        <begin position="61"/>
        <end position="73"/>
    </location>
</feature>